<feature type="region of interest" description="Disordered" evidence="1">
    <location>
        <begin position="783"/>
        <end position="811"/>
    </location>
</feature>
<dbReference type="InterPro" id="IPR027417">
    <property type="entry name" value="P-loop_NTPase"/>
</dbReference>
<proteinExistence type="predicted"/>
<evidence type="ECO:0000313" key="3">
    <source>
        <dbReference type="Proteomes" id="UP001430356"/>
    </source>
</evidence>
<accession>A0AAW0EM77</accession>
<organism evidence="2 3">
    <name type="scientific">Novymonas esmeraldas</name>
    <dbReference type="NCBI Taxonomy" id="1808958"/>
    <lineage>
        <taxon>Eukaryota</taxon>
        <taxon>Discoba</taxon>
        <taxon>Euglenozoa</taxon>
        <taxon>Kinetoplastea</taxon>
        <taxon>Metakinetoplastina</taxon>
        <taxon>Trypanosomatida</taxon>
        <taxon>Trypanosomatidae</taxon>
        <taxon>Novymonas</taxon>
    </lineage>
</organism>
<sequence>MLHEIYAPRTVDDIAWSRQKSVALAAAIRQARGDRSSADATAAGEPPRALLLYGPPGCGKLESLKVLLQADTQQLTASPGPTAAAGATASTLPVPSHSTTVFHVFHTCESTVPAYAQYLQSVLSFCRGQPIGGELSTAPHTGDSVDRGTRRAGGPHVAASAPPPQTLQHAHIIKCYGEPASHALHRCTLQFLREFEELRACARRAQEQQRVWGDGAAGLDAAAMRHVRRNLIFLLHTTHDTHNDRLDLSTTFPSALLQSPAVELFHCTPLTEINLRKRLRTIVEAEASRRRRAVAGGVADGVASDLPAPPSPPPPPSRAAMARARRTTMGRRRPASAAQTTTSAAAAAAAAGDDLLDPAALTAIAAGSQGDIRQALLQVQWSCLVPTSGSPVTKAQRRCGELEESAAAIWARLEQRRAATREAVSSTNVHPSSAVELSSLGETEVTPPAPCLSASASSAAGRGGATSLPQSAERVVGEPDEDSLEEVSSVSSNDVVIVDSPSSSSQSRSSPRPQASRHGSNSAAREVDRNGSAAASPTVSMSLLLTSVMESASACASVEGRRAREVARRPPCGASGAATPSDSVAAQEQRSVLPTTRDEYIGLSHAVGRLLTQKYSIDAVLDILNVPPRKILDYLTNNQIRYFSDDQLSRYACCADAASAADALRASEWGGSSAGAPSAAAVRGRRQLADRTTAGENRGSTAQLLEVVGLHLHHLTYRVSQREVRPPPGFVAQEPPPYLRSAYPRLRDTWQSTGERRDAGDAVTSVSEREWVQVALARLASVSGSGTASGGARRRRQGSGAGGGDATLLATPRIQTDEVDVLREGLPDLLYRCGSTEAVVLDDYALAPSIVLALDPPAPPPPRPPLPSSSSSSSPNGRVSAYAVLAASRHAAAPARGATAPVGIAARAEVESVAPRRTVFRFESSSSSTAPVSCAAAVASAPMPRAAPPLRFCTPLQLAVLRRGCRDAASPLRSGVFAVATGDGSGGGADTSGTTPGTAAERPLIPDGEDIDENFDDE</sequence>
<evidence type="ECO:0000313" key="2">
    <source>
        <dbReference type="EMBL" id="KAK7194261.1"/>
    </source>
</evidence>
<dbReference type="Proteomes" id="UP001430356">
    <property type="component" value="Unassembled WGS sequence"/>
</dbReference>
<evidence type="ECO:0000256" key="1">
    <source>
        <dbReference type="SAM" id="MobiDB-lite"/>
    </source>
</evidence>
<dbReference type="PANTHER" id="PTHR45725:SF18">
    <property type="entry name" value="ORC1-LIKE AAA ATPASE DOMAIN-CONTAINING PROTEIN"/>
    <property type="match status" value="1"/>
</dbReference>
<dbReference type="Gene3D" id="3.40.50.300">
    <property type="entry name" value="P-loop containing nucleotide triphosphate hydrolases"/>
    <property type="match status" value="1"/>
</dbReference>
<evidence type="ECO:0008006" key="4">
    <source>
        <dbReference type="Google" id="ProtNLM"/>
    </source>
</evidence>
<dbReference type="PANTHER" id="PTHR45725">
    <property type="entry name" value="FORMIN HOMOLOGY 2 FAMILY MEMBER"/>
    <property type="match status" value="1"/>
</dbReference>
<keyword evidence="3" id="KW-1185">Reference proteome</keyword>
<feature type="region of interest" description="Disordered" evidence="1">
    <location>
        <begin position="294"/>
        <end position="342"/>
    </location>
</feature>
<feature type="region of interest" description="Disordered" evidence="1">
    <location>
        <begin position="135"/>
        <end position="163"/>
    </location>
</feature>
<name>A0AAW0EM77_9TRYP</name>
<feature type="region of interest" description="Disordered" evidence="1">
    <location>
        <begin position="981"/>
        <end position="1018"/>
    </location>
</feature>
<feature type="compositionally biased region" description="Acidic residues" evidence="1">
    <location>
        <begin position="1007"/>
        <end position="1018"/>
    </location>
</feature>
<feature type="region of interest" description="Disordered" evidence="1">
    <location>
        <begin position="560"/>
        <end position="584"/>
    </location>
</feature>
<dbReference type="InterPro" id="IPR051425">
    <property type="entry name" value="Formin_Homology"/>
</dbReference>
<reference evidence="2 3" key="1">
    <citation type="journal article" date="2021" name="MBio">
        <title>A New Model Trypanosomatid, Novymonas esmeraldas: Genomic Perception of Its 'Candidatus Pandoraea novymonadis' Endosymbiont.</title>
        <authorList>
            <person name="Zakharova A."/>
            <person name="Saura A."/>
            <person name="Butenko A."/>
            <person name="Podesvova L."/>
            <person name="Warmusova S."/>
            <person name="Kostygov A.Y."/>
            <person name="Nenarokova A."/>
            <person name="Lukes J."/>
            <person name="Opperdoes F.R."/>
            <person name="Yurchenko V."/>
        </authorList>
    </citation>
    <scope>NUCLEOTIDE SEQUENCE [LARGE SCALE GENOMIC DNA]</scope>
    <source>
        <strain evidence="2 3">E262AT.01</strain>
    </source>
</reference>
<dbReference type="EMBL" id="JAECZO010000033">
    <property type="protein sequence ID" value="KAK7194261.1"/>
    <property type="molecule type" value="Genomic_DNA"/>
</dbReference>
<feature type="compositionally biased region" description="Pro residues" evidence="1">
    <location>
        <begin position="307"/>
        <end position="317"/>
    </location>
</feature>
<protein>
    <recommendedName>
        <fullName evidence="4">AAA+ ATPase domain-containing protein</fullName>
    </recommendedName>
</protein>
<feature type="region of interest" description="Disordered" evidence="1">
    <location>
        <begin position="422"/>
        <end position="535"/>
    </location>
</feature>
<comment type="caution">
    <text evidence="2">The sequence shown here is derived from an EMBL/GenBank/DDBJ whole genome shotgun (WGS) entry which is preliminary data.</text>
</comment>
<feature type="compositionally biased region" description="Low complexity" evidence="1">
    <location>
        <begin position="294"/>
        <end position="305"/>
    </location>
</feature>
<feature type="compositionally biased region" description="Basic residues" evidence="1">
    <location>
        <begin position="323"/>
        <end position="334"/>
    </location>
</feature>
<feature type="compositionally biased region" description="Low complexity" evidence="1">
    <location>
        <begin position="991"/>
        <end position="1000"/>
    </location>
</feature>
<feature type="compositionally biased region" description="Low complexity" evidence="1">
    <location>
        <begin position="486"/>
        <end position="513"/>
    </location>
</feature>
<gene>
    <name evidence="2" type="ORF">NESM_000341100</name>
</gene>
<feature type="region of interest" description="Disordered" evidence="1">
    <location>
        <begin position="856"/>
        <end position="876"/>
    </location>
</feature>
<feature type="compositionally biased region" description="Pro residues" evidence="1">
    <location>
        <begin position="856"/>
        <end position="867"/>
    </location>
</feature>
<dbReference type="SUPFAM" id="SSF52540">
    <property type="entry name" value="P-loop containing nucleoside triphosphate hydrolases"/>
    <property type="match status" value="1"/>
</dbReference>
<dbReference type="AlphaFoldDB" id="A0AAW0EM77"/>